<dbReference type="InterPro" id="IPR017937">
    <property type="entry name" value="Thioredoxin_CS"/>
</dbReference>
<evidence type="ECO:0000313" key="3">
    <source>
        <dbReference type="EMBL" id="CAG9766685.1"/>
    </source>
</evidence>
<dbReference type="SUPFAM" id="SSF52833">
    <property type="entry name" value="Thioredoxin-like"/>
    <property type="match status" value="1"/>
</dbReference>
<dbReference type="PANTHER" id="PTHR46115">
    <property type="entry name" value="THIOREDOXIN-LIKE PROTEIN 1"/>
    <property type="match status" value="1"/>
</dbReference>
<dbReference type="EMBL" id="OU892279">
    <property type="protein sequence ID" value="CAG9766685.1"/>
    <property type="molecule type" value="Genomic_DNA"/>
</dbReference>
<dbReference type="InterPro" id="IPR036249">
    <property type="entry name" value="Thioredoxin-like_sf"/>
</dbReference>
<dbReference type="AlphaFoldDB" id="A0A9N9MMF3"/>
<dbReference type="Pfam" id="PF00085">
    <property type="entry name" value="Thioredoxin"/>
    <property type="match status" value="1"/>
</dbReference>
<keyword evidence="1" id="KW-1015">Disulfide bond</keyword>
<dbReference type="PRINTS" id="PR00421">
    <property type="entry name" value="THIOREDOXIN"/>
</dbReference>
<dbReference type="InterPro" id="IPR013766">
    <property type="entry name" value="Thioredoxin_domain"/>
</dbReference>
<evidence type="ECO:0000313" key="4">
    <source>
        <dbReference type="Proteomes" id="UP001152799"/>
    </source>
</evidence>
<dbReference type="CDD" id="cd02947">
    <property type="entry name" value="TRX_family"/>
    <property type="match status" value="1"/>
</dbReference>
<name>A0A9N9MMF3_9CUCU</name>
<protein>
    <recommendedName>
        <fullName evidence="2">Thioredoxin domain-containing protein</fullName>
    </recommendedName>
</protein>
<accession>A0A9N9MMF3</accession>
<reference evidence="3" key="1">
    <citation type="submission" date="2022-01" db="EMBL/GenBank/DDBJ databases">
        <authorList>
            <person name="King R."/>
        </authorList>
    </citation>
    <scope>NUCLEOTIDE SEQUENCE</scope>
</reference>
<gene>
    <name evidence="3" type="ORF">CEUTPL_LOCUS7261</name>
</gene>
<dbReference type="Gene3D" id="3.40.30.10">
    <property type="entry name" value="Glutaredoxin"/>
    <property type="match status" value="1"/>
</dbReference>
<organism evidence="3 4">
    <name type="scientific">Ceutorhynchus assimilis</name>
    <name type="common">cabbage seed weevil</name>
    <dbReference type="NCBI Taxonomy" id="467358"/>
    <lineage>
        <taxon>Eukaryota</taxon>
        <taxon>Metazoa</taxon>
        <taxon>Ecdysozoa</taxon>
        <taxon>Arthropoda</taxon>
        <taxon>Hexapoda</taxon>
        <taxon>Insecta</taxon>
        <taxon>Pterygota</taxon>
        <taxon>Neoptera</taxon>
        <taxon>Endopterygota</taxon>
        <taxon>Coleoptera</taxon>
        <taxon>Polyphaga</taxon>
        <taxon>Cucujiformia</taxon>
        <taxon>Curculionidae</taxon>
        <taxon>Ceutorhynchinae</taxon>
        <taxon>Ceutorhynchus</taxon>
    </lineage>
</organism>
<dbReference type="Proteomes" id="UP001152799">
    <property type="component" value="Chromosome 3"/>
</dbReference>
<feature type="domain" description="Thioredoxin" evidence="2">
    <location>
        <begin position="1"/>
        <end position="106"/>
    </location>
</feature>
<keyword evidence="4" id="KW-1185">Reference proteome</keyword>
<dbReference type="PROSITE" id="PS00194">
    <property type="entry name" value="THIOREDOXIN_1"/>
    <property type="match status" value="1"/>
</dbReference>
<dbReference type="PROSITE" id="PS51352">
    <property type="entry name" value="THIOREDOXIN_2"/>
    <property type="match status" value="1"/>
</dbReference>
<evidence type="ECO:0000259" key="2">
    <source>
        <dbReference type="PROSITE" id="PS51352"/>
    </source>
</evidence>
<evidence type="ECO:0000256" key="1">
    <source>
        <dbReference type="ARBA" id="ARBA00023157"/>
    </source>
</evidence>
<dbReference type="OrthoDB" id="2121326at2759"/>
<sequence>MVILDLESLDELDSRLDKAGDKLIILEFYAPWCGACKMIENKVKEIALEFPDILILKIDVEEHEDIAQDYDVAGMPTFVFIKNKVIVNQFSGTKHEKLREDIEKYK</sequence>
<proteinExistence type="predicted"/>